<comment type="caution">
    <text evidence="2">The sequence shown here is derived from an EMBL/GenBank/DDBJ whole genome shotgun (WGS) entry which is preliminary data.</text>
</comment>
<gene>
    <name evidence="2" type="ORF">EYF80_045642</name>
</gene>
<proteinExistence type="predicted"/>
<name>A0A4Z2FV08_9TELE</name>
<feature type="region of interest" description="Disordered" evidence="1">
    <location>
        <begin position="1"/>
        <end position="45"/>
    </location>
</feature>
<evidence type="ECO:0000256" key="1">
    <source>
        <dbReference type="SAM" id="MobiDB-lite"/>
    </source>
</evidence>
<accession>A0A4Z2FV08</accession>
<dbReference type="EMBL" id="SRLO01000920">
    <property type="protein sequence ID" value="TNN44162.1"/>
    <property type="molecule type" value="Genomic_DNA"/>
</dbReference>
<reference evidence="2 3" key="1">
    <citation type="submission" date="2019-03" db="EMBL/GenBank/DDBJ databases">
        <title>First draft genome of Liparis tanakae, snailfish: a comprehensive survey of snailfish specific genes.</title>
        <authorList>
            <person name="Kim W."/>
            <person name="Song I."/>
            <person name="Jeong J.-H."/>
            <person name="Kim D."/>
            <person name="Kim S."/>
            <person name="Ryu S."/>
            <person name="Song J.Y."/>
            <person name="Lee S.K."/>
        </authorList>
    </citation>
    <scope>NUCLEOTIDE SEQUENCE [LARGE SCALE GENOMIC DNA]</scope>
    <source>
        <tissue evidence="2">Muscle</tissue>
    </source>
</reference>
<sequence>MAVGGGRRGASEILSAGGRCSAPAARRDPSQRSLHNALPPGRRSTRALMSDGGARLQRHFHRAAVVNELRCRLLQGLFLDGLLL</sequence>
<dbReference type="AlphaFoldDB" id="A0A4Z2FV08"/>
<evidence type="ECO:0000313" key="3">
    <source>
        <dbReference type="Proteomes" id="UP000314294"/>
    </source>
</evidence>
<dbReference type="Proteomes" id="UP000314294">
    <property type="component" value="Unassembled WGS sequence"/>
</dbReference>
<evidence type="ECO:0000313" key="2">
    <source>
        <dbReference type="EMBL" id="TNN44162.1"/>
    </source>
</evidence>
<keyword evidence="3" id="KW-1185">Reference proteome</keyword>
<organism evidence="2 3">
    <name type="scientific">Liparis tanakae</name>
    <name type="common">Tanaka's snailfish</name>
    <dbReference type="NCBI Taxonomy" id="230148"/>
    <lineage>
        <taxon>Eukaryota</taxon>
        <taxon>Metazoa</taxon>
        <taxon>Chordata</taxon>
        <taxon>Craniata</taxon>
        <taxon>Vertebrata</taxon>
        <taxon>Euteleostomi</taxon>
        <taxon>Actinopterygii</taxon>
        <taxon>Neopterygii</taxon>
        <taxon>Teleostei</taxon>
        <taxon>Neoteleostei</taxon>
        <taxon>Acanthomorphata</taxon>
        <taxon>Eupercaria</taxon>
        <taxon>Perciformes</taxon>
        <taxon>Cottioidei</taxon>
        <taxon>Cottales</taxon>
        <taxon>Liparidae</taxon>
        <taxon>Liparis</taxon>
    </lineage>
</organism>
<protein>
    <submittedName>
        <fullName evidence="2">Uncharacterized protein</fullName>
    </submittedName>
</protein>